<evidence type="ECO:0000256" key="1">
    <source>
        <dbReference type="SAM" id="MobiDB-lite"/>
    </source>
</evidence>
<sequence>MTTPPVPPYGSPDEPADPYAPRRPHQPPLTPYHPPTEDAPAAPDDGGFVAPSGAGGGYGSTPGGGSGYGSTSGAGAPYGAPAAPAGSPYGPGSPYAPGATPSYGGTPGYAAPPRPAAYPAPGYGGYPPPYGAPYAPPPRTNGLALASMIVSIASLVLCAGFPGLVGLVLGIVALNQVMRDGTRGRGFAVTGIVVGAVGTAFAMLVVLAGTLGDSAP</sequence>
<evidence type="ECO:0000313" key="5">
    <source>
        <dbReference type="Proteomes" id="UP000186235"/>
    </source>
</evidence>
<dbReference type="RefSeq" id="WP_076403653.1">
    <property type="nucleotide sequence ID" value="NZ_FTMI01000001.1"/>
</dbReference>
<accession>A0A1N6NJ01</accession>
<protein>
    <recommendedName>
        <fullName evidence="3">DUF4190 domain-containing protein</fullName>
    </recommendedName>
</protein>
<keyword evidence="2" id="KW-1133">Transmembrane helix</keyword>
<dbReference type="Pfam" id="PF13828">
    <property type="entry name" value="DUF4190"/>
    <property type="match status" value="1"/>
</dbReference>
<keyword evidence="5" id="KW-1185">Reference proteome</keyword>
<feature type="region of interest" description="Disordered" evidence="1">
    <location>
        <begin position="1"/>
        <end position="68"/>
    </location>
</feature>
<feature type="compositionally biased region" description="Pro residues" evidence="1">
    <location>
        <begin position="1"/>
        <end position="10"/>
    </location>
</feature>
<keyword evidence="2" id="KW-0812">Transmembrane</keyword>
<evidence type="ECO:0000313" key="4">
    <source>
        <dbReference type="EMBL" id="SIP92098.1"/>
    </source>
</evidence>
<evidence type="ECO:0000259" key="3">
    <source>
        <dbReference type="Pfam" id="PF13828"/>
    </source>
</evidence>
<organism evidence="4 5">
    <name type="scientific">Cellulosimicrobium aquatile</name>
    <dbReference type="NCBI Taxonomy" id="1612203"/>
    <lineage>
        <taxon>Bacteria</taxon>
        <taxon>Bacillati</taxon>
        <taxon>Actinomycetota</taxon>
        <taxon>Actinomycetes</taxon>
        <taxon>Micrococcales</taxon>
        <taxon>Promicromonosporaceae</taxon>
        <taxon>Cellulosimicrobium</taxon>
    </lineage>
</organism>
<name>A0A1N6NJ01_9MICO</name>
<keyword evidence="2" id="KW-0472">Membrane</keyword>
<proteinExistence type="predicted"/>
<dbReference type="EMBL" id="FTMI01000001">
    <property type="protein sequence ID" value="SIP92098.1"/>
    <property type="molecule type" value="Genomic_DNA"/>
</dbReference>
<dbReference type="InterPro" id="IPR025241">
    <property type="entry name" value="DUF4190"/>
</dbReference>
<reference evidence="5" key="1">
    <citation type="submission" date="2017-01" db="EMBL/GenBank/DDBJ databases">
        <authorList>
            <person name="Varghese N."/>
            <person name="Submissions S."/>
        </authorList>
    </citation>
    <scope>NUCLEOTIDE SEQUENCE [LARGE SCALE GENOMIC DNA]</scope>
    <source>
        <strain evidence="5">3bp</strain>
    </source>
</reference>
<evidence type="ECO:0000256" key="2">
    <source>
        <dbReference type="SAM" id="Phobius"/>
    </source>
</evidence>
<feature type="compositionally biased region" description="Gly residues" evidence="1">
    <location>
        <begin position="53"/>
        <end position="68"/>
    </location>
</feature>
<dbReference type="Proteomes" id="UP000186235">
    <property type="component" value="Unassembled WGS sequence"/>
</dbReference>
<feature type="transmembrane region" description="Helical" evidence="2">
    <location>
        <begin position="143"/>
        <end position="174"/>
    </location>
</feature>
<gene>
    <name evidence="4" type="ORF">SAMN05518682_0516</name>
</gene>
<feature type="transmembrane region" description="Helical" evidence="2">
    <location>
        <begin position="186"/>
        <end position="211"/>
    </location>
</feature>
<feature type="domain" description="DUF4190" evidence="3">
    <location>
        <begin position="143"/>
        <end position="204"/>
    </location>
</feature>
<dbReference type="AlphaFoldDB" id="A0A1N6NJ01"/>